<keyword evidence="3" id="KW-1185">Reference proteome</keyword>
<proteinExistence type="predicted"/>
<gene>
    <name evidence="2" type="ORF">Cob_v000874</name>
</gene>
<protein>
    <submittedName>
        <fullName evidence="2">Uncharacterized protein</fullName>
    </submittedName>
</protein>
<evidence type="ECO:0000256" key="1">
    <source>
        <dbReference type="SAM" id="MobiDB-lite"/>
    </source>
</evidence>
<reference evidence="3" key="2">
    <citation type="journal article" date="2019" name="Mol. Plant Microbe Interact.">
        <title>Genome sequence resources for four phytopathogenic fungi from the Colletotrichum orbiculare species complex.</title>
        <authorList>
            <person name="Gan P."/>
            <person name="Tsushima A."/>
            <person name="Narusaka M."/>
            <person name="Narusaka Y."/>
            <person name="Takano Y."/>
            <person name="Kubo Y."/>
            <person name="Shirasu K."/>
        </authorList>
    </citation>
    <scope>GENOME REANNOTATION</scope>
    <source>
        <strain evidence="3">104-T / ATCC 96160 / CBS 514.97 / LARS 414 / MAFF 240422</strain>
    </source>
</reference>
<organism evidence="2 3">
    <name type="scientific">Colletotrichum orbiculare (strain 104-T / ATCC 96160 / CBS 514.97 / LARS 414 / MAFF 240422)</name>
    <name type="common">Cucumber anthracnose fungus</name>
    <name type="synonym">Colletotrichum lagenarium</name>
    <dbReference type="NCBI Taxonomy" id="1213857"/>
    <lineage>
        <taxon>Eukaryota</taxon>
        <taxon>Fungi</taxon>
        <taxon>Dikarya</taxon>
        <taxon>Ascomycota</taxon>
        <taxon>Pezizomycotina</taxon>
        <taxon>Sordariomycetes</taxon>
        <taxon>Hypocreomycetidae</taxon>
        <taxon>Glomerellales</taxon>
        <taxon>Glomerellaceae</taxon>
        <taxon>Colletotrichum</taxon>
        <taxon>Colletotrichum orbiculare species complex</taxon>
    </lineage>
</organism>
<dbReference type="EMBL" id="AMCV02000001">
    <property type="protein sequence ID" value="TDZ26406.1"/>
    <property type="molecule type" value="Genomic_DNA"/>
</dbReference>
<evidence type="ECO:0000313" key="2">
    <source>
        <dbReference type="EMBL" id="TDZ26406.1"/>
    </source>
</evidence>
<dbReference type="AlphaFoldDB" id="A0A484G6U9"/>
<dbReference type="Proteomes" id="UP000014480">
    <property type="component" value="Unassembled WGS sequence"/>
</dbReference>
<sequence length="171" mass="18774">MRDAAPRPLPLIGRRFATPPQARPRGGQVHSKPKAFSGGILRQPLLSRYYITSIFESAAASATSPAGILRIIDQPAEAHECDDPGLSAAAHMATPNHWKHIMLDCQSVHLPVPSAYADRLEAILLNRVFCHNHQRSTTSEPSMLSKLRRWPPLSHQPVSASCPQCCPQCCK</sequence>
<name>A0A484G6U9_COLOR</name>
<comment type="caution">
    <text evidence="2">The sequence shown here is derived from an EMBL/GenBank/DDBJ whole genome shotgun (WGS) entry which is preliminary data.</text>
</comment>
<feature type="region of interest" description="Disordered" evidence="1">
    <location>
        <begin position="1"/>
        <end position="34"/>
    </location>
</feature>
<evidence type="ECO:0000313" key="3">
    <source>
        <dbReference type="Proteomes" id="UP000014480"/>
    </source>
</evidence>
<accession>A0A484G6U9</accession>
<reference evidence="3" key="1">
    <citation type="journal article" date="2013" name="New Phytol.">
        <title>Comparative genomic and transcriptomic analyses reveal the hemibiotrophic stage shift of Colletotrichum fungi.</title>
        <authorList>
            <person name="Gan P."/>
            <person name="Ikeda K."/>
            <person name="Irieda H."/>
            <person name="Narusaka M."/>
            <person name="O'Connell R.J."/>
            <person name="Narusaka Y."/>
            <person name="Takano Y."/>
            <person name="Kubo Y."/>
            <person name="Shirasu K."/>
        </authorList>
    </citation>
    <scope>NUCLEOTIDE SEQUENCE [LARGE SCALE GENOMIC DNA]</scope>
    <source>
        <strain evidence="3">104-T / ATCC 96160 / CBS 514.97 / LARS 414 / MAFF 240422</strain>
    </source>
</reference>